<evidence type="ECO:0000256" key="1">
    <source>
        <dbReference type="SAM" id="MobiDB-lite"/>
    </source>
</evidence>
<proteinExistence type="predicted"/>
<dbReference type="EMBL" id="LAZR01023975">
    <property type="protein sequence ID" value="KKL76667.1"/>
    <property type="molecule type" value="Genomic_DNA"/>
</dbReference>
<sequence>GPRTGGGFLQAMKTNISSLKLLDLPDQVFQRPSQPRPVGPRTPHDQRVALAQKPKRFL</sequence>
<gene>
    <name evidence="2" type="ORF">LCGC14_2042620</name>
</gene>
<accession>A0A0F9HNE3</accession>
<feature type="region of interest" description="Disordered" evidence="1">
    <location>
        <begin position="29"/>
        <end position="58"/>
    </location>
</feature>
<evidence type="ECO:0000313" key="2">
    <source>
        <dbReference type="EMBL" id="KKL76667.1"/>
    </source>
</evidence>
<protein>
    <submittedName>
        <fullName evidence="2">Uncharacterized protein</fullName>
    </submittedName>
</protein>
<feature type="non-terminal residue" evidence="2">
    <location>
        <position position="1"/>
    </location>
</feature>
<organism evidence="2">
    <name type="scientific">marine sediment metagenome</name>
    <dbReference type="NCBI Taxonomy" id="412755"/>
    <lineage>
        <taxon>unclassified sequences</taxon>
        <taxon>metagenomes</taxon>
        <taxon>ecological metagenomes</taxon>
    </lineage>
</organism>
<name>A0A0F9HNE3_9ZZZZ</name>
<dbReference type="AlphaFoldDB" id="A0A0F9HNE3"/>
<comment type="caution">
    <text evidence="2">The sequence shown here is derived from an EMBL/GenBank/DDBJ whole genome shotgun (WGS) entry which is preliminary data.</text>
</comment>
<reference evidence="2" key="1">
    <citation type="journal article" date="2015" name="Nature">
        <title>Complex archaea that bridge the gap between prokaryotes and eukaryotes.</title>
        <authorList>
            <person name="Spang A."/>
            <person name="Saw J.H."/>
            <person name="Jorgensen S.L."/>
            <person name="Zaremba-Niedzwiedzka K."/>
            <person name="Martijn J."/>
            <person name="Lind A.E."/>
            <person name="van Eijk R."/>
            <person name="Schleper C."/>
            <person name="Guy L."/>
            <person name="Ettema T.J."/>
        </authorList>
    </citation>
    <scope>NUCLEOTIDE SEQUENCE</scope>
</reference>